<dbReference type="PROSITE" id="PS00086">
    <property type="entry name" value="CYTOCHROME_P450"/>
    <property type="match status" value="1"/>
</dbReference>
<evidence type="ECO:0000256" key="3">
    <source>
        <dbReference type="ARBA" id="ARBA00010617"/>
    </source>
</evidence>
<keyword evidence="15 22" id="KW-0496">Mitochondrion</keyword>
<comment type="pathway">
    <text evidence="2 22">Lipid metabolism; C21-steroid hormone metabolism.</text>
</comment>
<keyword evidence="10 22" id="KW-0809">Transit peptide</keyword>
<dbReference type="GO" id="GO:0008386">
    <property type="term" value="F:cholesterol monooxygenase (side-chain-cleaving) activity"/>
    <property type="evidence" value="ECO:0007669"/>
    <property type="project" value="UniProtKB-EC"/>
</dbReference>
<dbReference type="GO" id="GO:0020037">
    <property type="term" value="F:heme binding"/>
    <property type="evidence" value="ECO:0007669"/>
    <property type="project" value="Ensembl"/>
</dbReference>
<evidence type="ECO:0000256" key="4">
    <source>
        <dbReference type="ARBA" id="ARBA00012764"/>
    </source>
</evidence>
<dbReference type="Gene3D" id="1.10.630.10">
    <property type="entry name" value="Cytochrome P450"/>
    <property type="match status" value="1"/>
</dbReference>
<evidence type="ECO:0000256" key="16">
    <source>
        <dbReference type="ARBA" id="ARBA00023136"/>
    </source>
</evidence>
<keyword evidence="8 20" id="KW-0479">Metal-binding</keyword>
<evidence type="ECO:0000256" key="10">
    <source>
        <dbReference type="ARBA" id="ARBA00022946"/>
    </source>
</evidence>
<dbReference type="InterPro" id="IPR050479">
    <property type="entry name" value="CYP11_CYP27_families"/>
</dbReference>
<dbReference type="InterPro" id="IPR002401">
    <property type="entry name" value="Cyt_P450_E_grp-I"/>
</dbReference>
<keyword evidence="7 20" id="KW-0349">Heme</keyword>
<keyword evidence="19 22" id="KW-0755">Steroidogenesis</keyword>
<keyword evidence="12 20" id="KW-0408">Iron</keyword>
<evidence type="ECO:0000256" key="12">
    <source>
        <dbReference type="ARBA" id="ARBA00023004"/>
    </source>
</evidence>
<dbReference type="GO" id="GO:0008203">
    <property type="term" value="P:cholesterol metabolic process"/>
    <property type="evidence" value="ECO:0007669"/>
    <property type="project" value="UniProtKB-KW"/>
</dbReference>
<proteinExistence type="inferred from homology"/>
<evidence type="ECO:0000256" key="18">
    <source>
        <dbReference type="ARBA" id="ARBA00023221"/>
    </source>
</evidence>
<dbReference type="UniPathway" id="UPA00229"/>
<evidence type="ECO:0000256" key="14">
    <source>
        <dbReference type="ARBA" id="ARBA00023098"/>
    </source>
</evidence>
<comment type="catalytic activity">
    <reaction evidence="22">
        <text>6 reduced [adrenodoxin] + cholesterol + 3 O2 + 6 H(+) = 4-methylpentanal + pregnenolone + 6 oxidized [adrenodoxin] + 4 H2O</text>
        <dbReference type="Rhea" id="RHEA:35739"/>
        <dbReference type="Rhea" id="RHEA-COMP:9998"/>
        <dbReference type="Rhea" id="RHEA-COMP:9999"/>
        <dbReference type="ChEBI" id="CHEBI:15377"/>
        <dbReference type="ChEBI" id="CHEBI:15378"/>
        <dbReference type="ChEBI" id="CHEBI:15379"/>
        <dbReference type="ChEBI" id="CHEBI:16113"/>
        <dbReference type="ChEBI" id="CHEBI:16581"/>
        <dbReference type="ChEBI" id="CHEBI:17998"/>
        <dbReference type="ChEBI" id="CHEBI:33737"/>
        <dbReference type="ChEBI" id="CHEBI:33738"/>
        <dbReference type="EC" id="1.14.15.6"/>
    </reaction>
</comment>
<evidence type="ECO:0000313" key="25">
    <source>
        <dbReference type="Proteomes" id="UP000472273"/>
    </source>
</evidence>
<dbReference type="GeneTree" id="ENSGT00940000158575"/>
<evidence type="ECO:0000313" key="24">
    <source>
        <dbReference type="Ensembl" id="ENSPTXP00000008899.1"/>
    </source>
</evidence>
<comment type="function">
    <text evidence="22">A cytochrome P450 monooxygenase that catalyzes the side-chain hydroxylation and cleavage of cholesterol to pregnenolone, the precursor of most steroid hormones. Catalyzes three sequential oxidation reactions of cholesterol, namely the hydroxylation at C22 followed with the hydroxylation at C20 to yield 20R,22R-hydroxycholesterol that is further cleaved between C20 and C22 to yield the C21-steroid pregnenolone and 4-methylpentanal. Mechanistically, uses molecular oxygen inserting one oxygen atom into a substrate and reducing the second into a water molecule. Two electrons are provided by NADPH via a two-protein mitochondrial transfer system comprising flavoprotein FDXR (adrenodoxin/ferredoxin reductase) and nonheme iron-sulfur protein FDX1 or FDX2 (adrenodoxin/ferredoxin).</text>
</comment>
<dbReference type="GO" id="GO:0006700">
    <property type="term" value="P:C21-steroid hormone biosynthetic process"/>
    <property type="evidence" value="ECO:0007669"/>
    <property type="project" value="Ensembl"/>
</dbReference>
<dbReference type="Ensembl" id="ENSPTXT00000009207.1">
    <property type="protein sequence ID" value="ENSPTXP00000008899.1"/>
    <property type="gene ID" value="ENSPTXG00000006342.1"/>
</dbReference>
<dbReference type="SUPFAM" id="SSF48264">
    <property type="entry name" value="Cytochrome P450"/>
    <property type="match status" value="1"/>
</dbReference>
<evidence type="ECO:0000256" key="5">
    <source>
        <dbReference type="ARBA" id="ARBA00019844"/>
    </source>
</evidence>
<keyword evidence="6 22" id="KW-0153">Cholesterol metabolism</keyword>
<protein>
    <recommendedName>
        <fullName evidence="5 22">Cholesterol side-chain cleavage enzyme, mitochondrial</fullName>
        <ecNumber evidence="4 22">1.14.15.6</ecNumber>
    </recommendedName>
    <alternativeName>
        <fullName evidence="22">Cholesterol desmolase</fullName>
    </alternativeName>
</protein>
<evidence type="ECO:0000256" key="23">
    <source>
        <dbReference type="SAM" id="MobiDB-lite"/>
    </source>
</evidence>
<evidence type="ECO:0000256" key="21">
    <source>
        <dbReference type="RuleBase" id="RU000461"/>
    </source>
</evidence>
<comment type="cofactor">
    <cofactor evidence="1 20 22">
        <name>heme</name>
        <dbReference type="ChEBI" id="CHEBI:30413"/>
    </cofactor>
</comment>
<evidence type="ECO:0000256" key="20">
    <source>
        <dbReference type="PIRSR" id="PIRSR602401-1"/>
    </source>
</evidence>
<dbReference type="EC" id="1.14.15.6" evidence="4 22"/>
<evidence type="ECO:0000256" key="2">
    <source>
        <dbReference type="ARBA" id="ARBA00005108"/>
    </source>
</evidence>
<evidence type="ECO:0000256" key="22">
    <source>
        <dbReference type="RuleBase" id="RU364077"/>
    </source>
</evidence>
<keyword evidence="17 22" id="KW-1207">Sterol metabolism</keyword>
<dbReference type="InterPro" id="IPR001128">
    <property type="entry name" value="Cyt_P450"/>
</dbReference>
<keyword evidence="16 22" id="KW-0472">Membrane</keyword>
<dbReference type="PANTHER" id="PTHR24279:SF3">
    <property type="entry name" value="CHOLESTEROL SIDE-CHAIN CLEAVAGE ENZYME, MITOCHONDRIAL"/>
    <property type="match status" value="1"/>
</dbReference>
<keyword evidence="14 22" id="KW-0443">Lipid metabolism</keyword>
<dbReference type="PRINTS" id="PR00463">
    <property type="entry name" value="EP450I"/>
</dbReference>
<reference evidence="24" key="2">
    <citation type="submission" date="2025-09" db="UniProtKB">
        <authorList>
            <consortium name="Ensembl"/>
        </authorList>
    </citation>
    <scope>IDENTIFICATION</scope>
</reference>
<keyword evidence="9" id="KW-0999">Mitochondrion inner membrane</keyword>
<comment type="similarity">
    <text evidence="3 21">Belongs to the cytochrome P450 family.</text>
</comment>
<dbReference type="AlphaFoldDB" id="A0A670YAD8"/>
<gene>
    <name evidence="24" type="primary">CYP11A1</name>
</gene>
<evidence type="ECO:0000256" key="9">
    <source>
        <dbReference type="ARBA" id="ARBA00022792"/>
    </source>
</evidence>
<dbReference type="GO" id="GO:0034650">
    <property type="term" value="P:cortisol metabolic process"/>
    <property type="evidence" value="ECO:0007669"/>
    <property type="project" value="TreeGrafter"/>
</dbReference>
<dbReference type="GO" id="GO:0006704">
    <property type="term" value="P:glucocorticoid biosynthetic process"/>
    <property type="evidence" value="ECO:0007669"/>
    <property type="project" value="TreeGrafter"/>
</dbReference>
<organism evidence="24 25">
    <name type="scientific">Pseudonaja textilis</name>
    <name type="common">Eastern brown snake</name>
    <dbReference type="NCBI Taxonomy" id="8673"/>
    <lineage>
        <taxon>Eukaryota</taxon>
        <taxon>Metazoa</taxon>
        <taxon>Chordata</taxon>
        <taxon>Craniata</taxon>
        <taxon>Vertebrata</taxon>
        <taxon>Euteleostomi</taxon>
        <taxon>Lepidosauria</taxon>
        <taxon>Squamata</taxon>
        <taxon>Bifurcata</taxon>
        <taxon>Unidentata</taxon>
        <taxon>Episquamata</taxon>
        <taxon>Toxicofera</taxon>
        <taxon>Serpentes</taxon>
        <taxon>Colubroidea</taxon>
        <taxon>Elapidae</taxon>
        <taxon>Hydrophiinae</taxon>
        <taxon>Pseudonaja</taxon>
    </lineage>
</organism>
<dbReference type="GO" id="GO:0005743">
    <property type="term" value="C:mitochondrial inner membrane"/>
    <property type="evidence" value="ECO:0007669"/>
    <property type="project" value="UniProtKB-SubCell"/>
</dbReference>
<evidence type="ECO:0000256" key="11">
    <source>
        <dbReference type="ARBA" id="ARBA00023002"/>
    </source>
</evidence>
<evidence type="ECO:0000256" key="8">
    <source>
        <dbReference type="ARBA" id="ARBA00022723"/>
    </source>
</evidence>
<accession>A0A670YAD8</accession>
<evidence type="ECO:0000256" key="15">
    <source>
        <dbReference type="ARBA" id="ARBA00023128"/>
    </source>
</evidence>
<keyword evidence="25" id="KW-1185">Reference proteome</keyword>
<feature type="binding site" description="axial binding residue" evidence="20">
    <location>
        <position position="463"/>
    </location>
    <ligand>
        <name>heme</name>
        <dbReference type="ChEBI" id="CHEBI:30413"/>
    </ligand>
    <ligandPart>
        <name>Fe</name>
        <dbReference type="ChEBI" id="CHEBI:18248"/>
    </ligandPart>
</feature>
<feature type="region of interest" description="Disordered" evidence="23">
    <location>
        <begin position="1"/>
        <end position="25"/>
    </location>
</feature>
<evidence type="ECO:0000256" key="17">
    <source>
        <dbReference type="ARBA" id="ARBA00023166"/>
    </source>
</evidence>
<evidence type="ECO:0000256" key="7">
    <source>
        <dbReference type="ARBA" id="ARBA00022617"/>
    </source>
</evidence>
<keyword evidence="11 21" id="KW-0560">Oxidoreductase</keyword>
<dbReference type="InterPro" id="IPR036396">
    <property type="entry name" value="Cyt_P450_sf"/>
</dbReference>
<evidence type="ECO:0000256" key="1">
    <source>
        <dbReference type="ARBA" id="ARBA00001971"/>
    </source>
</evidence>
<dbReference type="Proteomes" id="UP000472273">
    <property type="component" value="Unplaced"/>
</dbReference>
<dbReference type="GO" id="GO:0005506">
    <property type="term" value="F:iron ion binding"/>
    <property type="evidence" value="ECO:0007669"/>
    <property type="project" value="InterPro"/>
</dbReference>
<dbReference type="GO" id="GO:0071375">
    <property type="term" value="P:cellular response to peptide hormone stimulus"/>
    <property type="evidence" value="ECO:0007669"/>
    <property type="project" value="TreeGrafter"/>
</dbReference>
<reference evidence="24" key="1">
    <citation type="submission" date="2025-08" db="UniProtKB">
        <authorList>
            <consortium name="Ensembl"/>
        </authorList>
    </citation>
    <scope>IDENTIFICATION</scope>
</reference>
<evidence type="ECO:0000256" key="6">
    <source>
        <dbReference type="ARBA" id="ARBA00022548"/>
    </source>
</evidence>
<dbReference type="Pfam" id="PF00067">
    <property type="entry name" value="p450"/>
    <property type="match status" value="1"/>
</dbReference>
<sequence>MCADIHSTSTLQKIKNKHPPNQNKRFDKVQIWGPQRGISALKPFSDLPGNWKASWFNLYQFWKEGGFHNLHNIMVDKFKTFGPIYREKLGSYESVNIIDPKDAAILFKSEGLYPERFTVPPWIAYRNFRNKPCGVLLKKGDSWRQDRLVLNKEAMSLKVTDNFIPLLNEVGEDFVKRMEMKVGSGPQDKWTTDLTHELFRFALESICNVLYGSRLGLLQDFIDPEAQKFIDAITLMFNSTLPMLYIPPEFLRRINSKYWQDHVNAWDVIFMHADKCIQNIYQDLCLNQKRAKEYRGILCSLLIQNQMPIEDIKASITEMMAGGVDTTSITLQWALYELARAPQLQDQLRSEISAAKASSQGDVAKMMKSTPLLKATIKETLRYKMLKKKYIFPVGQLLIWNVDIVILADAILNLILVQVGLYAMFRDSRFFSKPLQFNPERWIKTEDSKYFRGLSFGFGPRQCLGRRIAELEMQLFLIHMLEKFKIEIKRSVEVGTTFGLILIPDKPIYLTLRLQWGFQCPNVY</sequence>
<dbReference type="PRINTS" id="PR00385">
    <property type="entry name" value="P450"/>
</dbReference>
<name>A0A670YAD8_PSETE</name>
<evidence type="ECO:0000256" key="19">
    <source>
        <dbReference type="ARBA" id="ARBA00023250"/>
    </source>
</evidence>
<evidence type="ECO:0000256" key="13">
    <source>
        <dbReference type="ARBA" id="ARBA00023033"/>
    </source>
</evidence>
<dbReference type="InterPro" id="IPR017972">
    <property type="entry name" value="Cyt_P450_CS"/>
</dbReference>
<comment type="subcellular location">
    <subcellularLocation>
        <location evidence="22">Mitochondrion inner membrane</location>
        <topology evidence="22">Peripheral membrane protein</topology>
    </subcellularLocation>
    <text evidence="22">Localizes to the matrix side of the mitochondrion inner membrane.</text>
</comment>
<keyword evidence="13 21" id="KW-0503">Monooxygenase</keyword>
<feature type="compositionally biased region" description="Polar residues" evidence="23">
    <location>
        <begin position="1"/>
        <end position="23"/>
    </location>
</feature>
<dbReference type="PANTHER" id="PTHR24279">
    <property type="entry name" value="CYTOCHROME P450"/>
    <property type="match status" value="1"/>
</dbReference>
<keyword evidence="18 22" id="KW-0753">Steroid metabolism</keyword>